<dbReference type="GO" id="GO:0032259">
    <property type="term" value="P:methylation"/>
    <property type="evidence" value="ECO:0007669"/>
    <property type="project" value="UniProtKB-KW"/>
</dbReference>
<evidence type="ECO:0000256" key="7">
    <source>
        <dbReference type="RuleBase" id="RU000416"/>
    </source>
</evidence>
<dbReference type="PANTHER" id="PTHR10629:SF52">
    <property type="entry name" value="DNA (CYTOSINE-5)-METHYLTRANSFERASE 1"/>
    <property type="match status" value="1"/>
</dbReference>
<evidence type="ECO:0000256" key="3">
    <source>
        <dbReference type="ARBA" id="ARBA00022691"/>
    </source>
</evidence>
<gene>
    <name evidence="9" type="ORF">MKQ68_07590</name>
</gene>
<dbReference type="InterPro" id="IPR050390">
    <property type="entry name" value="C5-Methyltransferase"/>
</dbReference>
<protein>
    <recommendedName>
        <fullName evidence="8">Cytosine-specific methyltransferase</fullName>
        <ecNumber evidence="8">2.1.1.37</ecNumber>
    </recommendedName>
</protein>
<keyword evidence="3 6" id="KW-0949">S-adenosyl-L-methionine</keyword>
<dbReference type="PROSITE" id="PS00094">
    <property type="entry name" value="C5_MTASE_1"/>
    <property type="match status" value="1"/>
</dbReference>
<keyword evidence="1 6" id="KW-0489">Methyltransferase</keyword>
<comment type="similarity">
    <text evidence="6 7">Belongs to the class I-like SAM-binding methyltransferase superfamily. C5-methyltransferase family.</text>
</comment>
<keyword evidence="4" id="KW-0680">Restriction system</keyword>
<dbReference type="EC" id="2.1.1.37" evidence="8"/>
<evidence type="ECO:0000313" key="10">
    <source>
        <dbReference type="Proteomes" id="UP001162741"/>
    </source>
</evidence>
<dbReference type="InterPro" id="IPR018117">
    <property type="entry name" value="C5_DNA_meth_AS"/>
</dbReference>
<evidence type="ECO:0000256" key="2">
    <source>
        <dbReference type="ARBA" id="ARBA00022679"/>
    </source>
</evidence>
<evidence type="ECO:0000256" key="6">
    <source>
        <dbReference type="PROSITE-ProRule" id="PRU01016"/>
    </source>
</evidence>
<sequence>MNYIDLFAGAGGLSDGFIRAGYEPIVHVEMDEAACYTLKTRVAYHYLKATENIGVYRAYLRNDITREQLYGYIPRDLLSSVINLPIGGESNSKIHSLIDDQLDQKNISKKDVDLIIGGPPCQAYSVVGRARSENGMKGDPRNYLYVQYARYLETYQPKMFVFENVLGLKSAQKGIFLSNMERLFEKKGYKIEVFTVEANNFNVLQNRKRIIIIGWKDDFVPTLPDLEAVRLNQGDHVESLLKDLPPLNAGEGKDKYMDYARLPDKYLRSSGIRERLRELTQHVARPHTQQDKEIYKIVVDKWNNHSERLDYNSLPEKLKTHSNRDAFVDRFKVVAANCPYSQTVVAHIAKDGHYYIHPDITQNRSLTVREAARLQSFPDSYYFEGVKEKGSRTAAFKQIGNAVPPLMAYEIAKVLKPVLESVT</sequence>
<dbReference type="InterPro" id="IPR001525">
    <property type="entry name" value="C5_MeTfrase"/>
</dbReference>
<dbReference type="PROSITE" id="PS51679">
    <property type="entry name" value="SAM_MT_C5"/>
    <property type="match status" value="1"/>
</dbReference>
<dbReference type="InterPro" id="IPR031303">
    <property type="entry name" value="C5_meth_CS"/>
</dbReference>
<proteinExistence type="inferred from homology"/>
<dbReference type="PRINTS" id="PR00105">
    <property type="entry name" value="C5METTRFRASE"/>
</dbReference>
<reference evidence="9" key="1">
    <citation type="submission" date="2022-10" db="EMBL/GenBank/DDBJ databases">
        <title>Chitinophaga sp. nov., isolated from soil.</title>
        <authorList>
            <person name="Jeon C.O."/>
        </authorList>
    </citation>
    <scope>NUCLEOTIDE SEQUENCE</scope>
    <source>
        <strain evidence="9">R8</strain>
    </source>
</reference>
<evidence type="ECO:0000256" key="1">
    <source>
        <dbReference type="ARBA" id="ARBA00022603"/>
    </source>
</evidence>
<evidence type="ECO:0000256" key="5">
    <source>
        <dbReference type="ARBA" id="ARBA00047422"/>
    </source>
</evidence>
<accession>A0ABY6J5J2</accession>
<evidence type="ECO:0000313" key="9">
    <source>
        <dbReference type="EMBL" id="UYQ94955.1"/>
    </source>
</evidence>
<dbReference type="PANTHER" id="PTHR10629">
    <property type="entry name" value="CYTOSINE-SPECIFIC METHYLTRANSFERASE"/>
    <property type="match status" value="1"/>
</dbReference>
<dbReference type="RefSeq" id="WP_264282766.1">
    <property type="nucleotide sequence ID" value="NZ_CP107006.1"/>
</dbReference>
<dbReference type="Gene3D" id="3.40.50.150">
    <property type="entry name" value="Vaccinia Virus protein VP39"/>
    <property type="match status" value="1"/>
</dbReference>
<dbReference type="NCBIfam" id="TIGR00675">
    <property type="entry name" value="dcm"/>
    <property type="match status" value="1"/>
</dbReference>
<keyword evidence="10" id="KW-1185">Reference proteome</keyword>
<organism evidence="9 10">
    <name type="scientific">Chitinophaga horti</name>
    <dbReference type="NCBI Taxonomy" id="2920382"/>
    <lineage>
        <taxon>Bacteria</taxon>
        <taxon>Pseudomonadati</taxon>
        <taxon>Bacteroidota</taxon>
        <taxon>Chitinophagia</taxon>
        <taxon>Chitinophagales</taxon>
        <taxon>Chitinophagaceae</taxon>
        <taxon>Chitinophaga</taxon>
    </lineage>
</organism>
<dbReference type="Gene3D" id="3.90.120.10">
    <property type="entry name" value="DNA Methylase, subunit A, domain 2"/>
    <property type="match status" value="1"/>
</dbReference>
<dbReference type="PROSITE" id="PS00095">
    <property type="entry name" value="C5_MTASE_2"/>
    <property type="match status" value="1"/>
</dbReference>
<dbReference type="EMBL" id="CP107006">
    <property type="protein sequence ID" value="UYQ94955.1"/>
    <property type="molecule type" value="Genomic_DNA"/>
</dbReference>
<dbReference type="SUPFAM" id="SSF53335">
    <property type="entry name" value="S-adenosyl-L-methionine-dependent methyltransferases"/>
    <property type="match status" value="1"/>
</dbReference>
<dbReference type="Proteomes" id="UP001162741">
    <property type="component" value="Chromosome"/>
</dbReference>
<evidence type="ECO:0000256" key="8">
    <source>
        <dbReference type="RuleBase" id="RU000417"/>
    </source>
</evidence>
<dbReference type="GO" id="GO:0008168">
    <property type="term" value="F:methyltransferase activity"/>
    <property type="evidence" value="ECO:0007669"/>
    <property type="project" value="UniProtKB-KW"/>
</dbReference>
<evidence type="ECO:0000256" key="4">
    <source>
        <dbReference type="ARBA" id="ARBA00022747"/>
    </source>
</evidence>
<comment type="catalytic activity">
    <reaction evidence="5 8">
        <text>a 2'-deoxycytidine in DNA + S-adenosyl-L-methionine = a 5-methyl-2'-deoxycytidine in DNA + S-adenosyl-L-homocysteine + H(+)</text>
        <dbReference type="Rhea" id="RHEA:13681"/>
        <dbReference type="Rhea" id="RHEA-COMP:11369"/>
        <dbReference type="Rhea" id="RHEA-COMP:11370"/>
        <dbReference type="ChEBI" id="CHEBI:15378"/>
        <dbReference type="ChEBI" id="CHEBI:57856"/>
        <dbReference type="ChEBI" id="CHEBI:59789"/>
        <dbReference type="ChEBI" id="CHEBI:85452"/>
        <dbReference type="ChEBI" id="CHEBI:85454"/>
        <dbReference type="EC" id="2.1.1.37"/>
    </reaction>
</comment>
<feature type="active site" evidence="6">
    <location>
        <position position="121"/>
    </location>
</feature>
<dbReference type="Pfam" id="PF00145">
    <property type="entry name" value="DNA_methylase"/>
    <property type="match status" value="2"/>
</dbReference>
<name>A0ABY6J5J2_9BACT</name>
<keyword evidence="2 6" id="KW-0808">Transferase</keyword>
<dbReference type="InterPro" id="IPR029063">
    <property type="entry name" value="SAM-dependent_MTases_sf"/>
</dbReference>